<dbReference type="AlphaFoldDB" id="A0A7R9QUZ9"/>
<dbReference type="InterPro" id="IPR036322">
    <property type="entry name" value="WD40_repeat_dom_sf"/>
</dbReference>
<dbReference type="Gene3D" id="2.130.10.10">
    <property type="entry name" value="YVTN repeat-like/Quinoprotein amine dehydrogenase"/>
    <property type="match status" value="1"/>
</dbReference>
<feature type="region of interest" description="Disordered" evidence="3">
    <location>
        <begin position="18"/>
        <end position="50"/>
    </location>
</feature>
<protein>
    <submittedName>
        <fullName evidence="4">Uncharacterized protein</fullName>
    </submittedName>
</protein>
<accession>A0A7R9QUZ9</accession>
<dbReference type="EMBL" id="CAJPVJ010015936">
    <property type="protein sequence ID" value="CAG2176019.1"/>
    <property type="molecule type" value="Genomic_DNA"/>
</dbReference>
<dbReference type="EMBL" id="OC930761">
    <property type="protein sequence ID" value="CAD7658833.1"/>
    <property type="molecule type" value="Genomic_DNA"/>
</dbReference>
<evidence type="ECO:0000313" key="4">
    <source>
        <dbReference type="EMBL" id="CAD7658833.1"/>
    </source>
</evidence>
<organism evidence="4">
    <name type="scientific">Oppiella nova</name>
    <dbReference type="NCBI Taxonomy" id="334625"/>
    <lineage>
        <taxon>Eukaryota</taxon>
        <taxon>Metazoa</taxon>
        <taxon>Ecdysozoa</taxon>
        <taxon>Arthropoda</taxon>
        <taxon>Chelicerata</taxon>
        <taxon>Arachnida</taxon>
        <taxon>Acari</taxon>
        <taxon>Acariformes</taxon>
        <taxon>Sarcoptiformes</taxon>
        <taxon>Oribatida</taxon>
        <taxon>Brachypylina</taxon>
        <taxon>Oppioidea</taxon>
        <taxon>Oppiidae</taxon>
        <taxon>Oppiella</taxon>
    </lineage>
</organism>
<dbReference type="GO" id="GO:0030036">
    <property type="term" value="P:actin cytoskeleton organization"/>
    <property type="evidence" value="ECO:0007669"/>
    <property type="project" value="TreeGrafter"/>
</dbReference>
<evidence type="ECO:0000256" key="2">
    <source>
        <dbReference type="ARBA" id="ARBA00022658"/>
    </source>
</evidence>
<keyword evidence="2" id="KW-0344">Guanine-nucleotide releasing factor</keyword>
<proteinExistence type="predicted"/>
<reference evidence="4" key="1">
    <citation type="submission" date="2020-11" db="EMBL/GenBank/DDBJ databases">
        <authorList>
            <person name="Tran Van P."/>
        </authorList>
    </citation>
    <scope>NUCLEOTIDE SEQUENCE</scope>
</reference>
<sequence length="242" mass="26565">MNPTVSVVPLVVLSSHPSFSPTVSDSDGGDTHSDSNMTRGRSRRHTDDSLSSSRSATMWFGTDDSSVHIYSCFDAIRIKKNKVKVTLSAKVEAIAFFNEKVFVCLANQSVAIFHREPSGVWNTSEPEIREHMNCLRLCPSGQQLWTSGRSLAISVRDADLNPLFDDIRVDDTTTTDDDFITQMVASDDADAVFVASHDSLVVRALSAQSPFAPLFTVSIHATLIRGSCLPKTDHVINYCSHN</sequence>
<keyword evidence="5" id="KW-1185">Reference proteome</keyword>
<dbReference type="Proteomes" id="UP000728032">
    <property type="component" value="Unassembled WGS sequence"/>
</dbReference>
<dbReference type="Pfam" id="PF19056">
    <property type="entry name" value="WD40_2"/>
    <property type="match status" value="1"/>
</dbReference>
<dbReference type="InterPro" id="IPR039919">
    <property type="entry name" value="ARHGEF10/ARHGEF17"/>
</dbReference>
<dbReference type="PANTHER" id="PTHR12877:SF15">
    <property type="entry name" value="RHO GUANINE NUCLEOTIDE EXCHANGE FACTOR 17"/>
    <property type="match status" value="1"/>
</dbReference>
<evidence type="ECO:0000256" key="3">
    <source>
        <dbReference type="SAM" id="MobiDB-lite"/>
    </source>
</evidence>
<evidence type="ECO:0000313" key="5">
    <source>
        <dbReference type="Proteomes" id="UP000728032"/>
    </source>
</evidence>
<keyword evidence="1" id="KW-0597">Phosphoprotein</keyword>
<dbReference type="InterPro" id="IPR015943">
    <property type="entry name" value="WD40/YVTN_repeat-like_dom_sf"/>
</dbReference>
<dbReference type="SUPFAM" id="SSF50978">
    <property type="entry name" value="WD40 repeat-like"/>
    <property type="match status" value="1"/>
</dbReference>
<gene>
    <name evidence="4" type="ORF">ONB1V03_LOCUS15453</name>
</gene>
<dbReference type="PANTHER" id="PTHR12877">
    <property type="entry name" value="RHO GUANINE NUCLEOTIDE EXCHANGE FACTOR"/>
    <property type="match status" value="1"/>
</dbReference>
<dbReference type="GO" id="GO:0005085">
    <property type="term" value="F:guanyl-nucleotide exchange factor activity"/>
    <property type="evidence" value="ECO:0007669"/>
    <property type="project" value="UniProtKB-KW"/>
</dbReference>
<evidence type="ECO:0000256" key="1">
    <source>
        <dbReference type="ARBA" id="ARBA00022553"/>
    </source>
</evidence>
<dbReference type="OrthoDB" id="6422170at2759"/>
<name>A0A7R9QUZ9_9ACAR</name>